<sequence>MKRAIIVTVIAGLIGLAMFLIPVDPPPEAKEQSMTKTDNIVQRQARGAYLAQVGNCMGCHTMQGGQPYAGGHSLATSIGTFVTPNITPDQETGIGRWSEDDFWRALHDGKGRNGSPLYPAFPYTEYTKITREDSNAIFAYLQSLPPIQQRNPPNRINFPFNLRPLIYVWRAFYFEQGIYQPQAAKSDEWNRGAYLVQGLGHCNACHTARNPFGASQGNILGGGQLMGSNWYAPSLTSLQEASTADWPIEDIIELLTTGLSYRAVATGPMADVVSQSLQHLTSDDARAMAVYLKSLPETDPHSRGVAPPLTEEVDKLLQRGGELYETHCQDCHGNLGQGAPGAYPALTGNRGIMLASPINAIRSILNGGYAPVTIGNPRPYGMPPFAQVLHDEEIALVLSYIRNAWGNRGTLVSAVQVDRSRKGAQ</sequence>
<organism evidence="7 8">
    <name type="scientific">Nitrosovibrio tenuis</name>
    <dbReference type="NCBI Taxonomy" id="1233"/>
    <lineage>
        <taxon>Bacteria</taxon>
        <taxon>Pseudomonadati</taxon>
        <taxon>Pseudomonadota</taxon>
        <taxon>Betaproteobacteria</taxon>
        <taxon>Nitrosomonadales</taxon>
        <taxon>Nitrosomonadaceae</taxon>
        <taxon>Nitrosovibrio</taxon>
    </lineage>
</organism>
<dbReference type="AlphaFoldDB" id="A0A1H7QU14"/>
<keyword evidence="8" id="KW-1185">Reference proteome</keyword>
<evidence type="ECO:0000313" key="7">
    <source>
        <dbReference type="EMBL" id="SEL51214.1"/>
    </source>
</evidence>
<comment type="cofactor">
    <cofactor evidence="4">
        <name>heme c</name>
        <dbReference type="ChEBI" id="CHEBI:61717"/>
    </cofactor>
    <text evidence="4">Binds 3 heme c groups covalently per subunit.</text>
</comment>
<dbReference type="GO" id="GO:0009055">
    <property type="term" value="F:electron transfer activity"/>
    <property type="evidence" value="ECO:0007669"/>
    <property type="project" value="InterPro"/>
</dbReference>
<evidence type="ECO:0000259" key="6">
    <source>
        <dbReference type="PROSITE" id="PS51007"/>
    </source>
</evidence>
<name>A0A1H7QU14_9PROT</name>
<dbReference type="InterPro" id="IPR009056">
    <property type="entry name" value="Cyt_c-like_dom"/>
</dbReference>
<dbReference type="OrthoDB" id="9809720at2"/>
<feature type="binding site" description="axial binding residue" evidence="5">
    <location>
        <position position="206"/>
    </location>
    <ligand>
        <name>heme c</name>
        <dbReference type="ChEBI" id="CHEBI:61717"/>
        <label>2</label>
    </ligand>
    <ligandPart>
        <name>Fe</name>
        <dbReference type="ChEBI" id="CHEBI:18248"/>
    </ligandPart>
</feature>
<feature type="domain" description="Cytochrome c" evidence="6">
    <location>
        <begin position="42"/>
        <end position="145"/>
    </location>
</feature>
<dbReference type="Pfam" id="PF00034">
    <property type="entry name" value="Cytochrom_C"/>
    <property type="match status" value="2"/>
</dbReference>
<keyword evidence="2 5" id="KW-0479">Metal-binding</keyword>
<dbReference type="GO" id="GO:0016020">
    <property type="term" value="C:membrane"/>
    <property type="evidence" value="ECO:0007669"/>
    <property type="project" value="InterPro"/>
</dbReference>
<feature type="binding site" description="covalent" evidence="4">
    <location>
        <position position="331"/>
    </location>
    <ligand>
        <name>heme c</name>
        <dbReference type="ChEBI" id="CHEBI:61717"/>
        <label>3</label>
    </ligand>
</feature>
<feature type="binding site" description="covalent" evidence="4">
    <location>
        <position position="328"/>
    </location>
    <ligand>
        <name>heme c</name>
        <dbReference type="ChEBI" id="CHEBI:61717"/>
        <label>3</label>
    </ligand>
</feature>
<dbReference type="PANTHER" id="PTHR35008">
    <property type="entry name" value="BLL4482 PROTEIN-RELATED"/>
    <property type="match status" value="1"/>
</dbReference>
<dbReference type="Proteomes" id="UP000198620">
    <property type="component" value="Unassembled WGS sequence"/>
</dbReference>
<protein>
    <submittedName>
        <fullName evidence="7">Cytochrome c, mono-and diheme variants</fullName>
    </submittedName>
</protein>
<feature type="domain" description="Cytochrome c" evidence="6">
    <location>
        <begin position="315"/>
        <end position="405"/>
    </location>
</feature>
<evidence type="ECO:0000256" key="2">
    <source>
        <dbReference type="ARBA" id="ARBA00022723"/>
    </source>
</evidence>
<dbReference type="SUPFAM" id="SSF46626">
    <property type="entry name" value="Cytochrome c"/>
    <property type="match status" value="3"/>
</dbReference>
<dbReference type="Gene3D" id="1.10.760.10">
    <property type="entry name" value="Cytochrome c-like domain"/>
    <property type="match status" value="3"/>
</dbReference>
<feature type="binding site" description="covalent" evidence="4">
    <location>
        <position position="205"/>
    </location>
    <ligand>
        <name>heme c</name>
        <dbReference type="ChEBI" id="CHEBI:61717"/>
        <label>2</label>
    </ligand>
</feature>
<dbReference type="PROSITE" id="PS51007">
    <property type="entry name" value="CYTC"/>
    <property type="match status" value="3"/>
</dbReference>
<keyword evidence="1 4" id="KW-0349">Heme</keyword>
<dbReference type="PIRSF" id="PIRSF000018">
    <property type="entry name" value="Mb_ADH_cyt_c"/>
    <property type="match status" value="1"/>
</dbReference>
<dbReference type="GO" id="GO:0016614">
    <property type="term" value="F:oxidoreductase activity, acting on CH-OH group of donors"/>
    <property type="evidence" value="ECO:0007669"/>
    <property type="project" value="InterPro"/>
</dbReference>
<feature type="binding site" description="axial binding residue" evidence="5">
    <location>
        <position position="60"/>
    </location>
    <ligand>
        <name>heme c</name>
        <dbReference type="ChEBI" id="CHEBI:61717"/>
        <label>1</label>
    </ligand>
    <ligandPart>
        <name>Fe</name>
        <dbReference type="ChEBI" id="CHEBI:18248"/>
    </ligandPart>
</feature>
<gene>
    <name evidence="7" type="ORF">SAMN05216387_11345</name>
</gene>
<evidence type="ECO:0000256" key="1">
    <source>
        <dbReference type="ARBA" id="ARBA00022617"/>
    </source>
</evidence>
<dbReference type="InterPro" id="IPR036909">
    <property type="entry name" value="Cyt_c-like_dom_sf"/>
</dbReference>
<reference evidence="7 8" key="1">
    <citation type="submission" date="2016-10" db="EMBL/GenBank/DDBJ databases">
        <authorList>
            <person name="de Groot N.N."/>
        </authorList>
    </citation>
    <scope>NUCLEOTIDE SEQUENCE [LARGE SCALE GENOMIC DNA]</scope>
    <source>
        <strain evidence="7 8">Nv1</strain>
    </source>
</reference>
<dbReference type="GO" id="GO:0020037">
    <property type="term" value="F:heme binding"/>
    <property type="evidence" value="ECO:0007669"/>
    <property type="project" value="InterPro"/>
</dbReference>
<dbReference type="PANTHER" id="PTHR35008:SF4">
    <property type="entry name" value="BLL4482 PROTEIN"/>
    <property type="match status" value="1"/>
</dbReference>
<dbReference type="RefSeq" id="WP_090829377.1">
    <property type="nucleotide sequence ID" value="NZ_FOBH01000013.1"/>
</dbReference>
<evidence type="ECO:0000256" key="4">
    <source>
        <dbReference type="PIRSR" id="PIRSR000018-50"/>
    </source>
</evidence>
<dbReference type="InterPro" id="IPR051459">
    <property type="entry name" value="Cytochrome_c-type_DH"/>
</dbReference>
<dbReference type="InterPro" id="IPR014353">
    <property type="entry name" value="Membr-bd_ADH_cyt_c"/>
</dbReference>
<feature type="binding site" description="covalent" evidence="4">
    <location>
        <position position="59"/>
    </location>
    <ligand>
        <name>heme c</name>
        <dbReference type="ChEBI" id="CHEBI:61717"/>
        <label>1</label>
    </ligand>
</feature>
<feature type="binding site" description="axial binding residue" evidence="5">
    <location>
        <position position="332"/>
    </location>
    <ligand>
        <name>heme c</name>
        <dbReference type="ChEBI" id="CHEBI:61717"/>
        <label>3</label>
    </ligand>
    <ligandPart>
        <name>Fe</name>
        <dbReference type="ChEBI" id="CHEBI:18248"/>
    </ligandPart>
</feature>
<feature type="binding site" description="covalent" evidence="4">
    <location>
        <position position="202"/>
    </location>
    <ligand>
        <name>heme c</name>
        <dbReference type="ChEBI" id="CHEBI:61717"/>
        <label>2</label>
    </ligand>
</feature>
<dbReference type="GO" id="GO:0005506">
    <property type="term" value="F:iron ion binding"/>
    <property type="evidence" value="ECO:0007669"/>
    <property type="project" value="InterPro"/>
</dbReference>
<evidence type="ECO:0000256" key="3">
    <source>
        <dbReference type="ARBA" id="ARBA00023004"/>
    </source>
</evidence>
<proteinExistence type="predicted"/>
<feature type="domain" description="Cytochrome c" evidence="6">
    <location>
        <begin position="187"/>
        <end position="296"/>
    </location>
</feature>
<evidence type="ECO:0000313" key="8">
    <source>
        <dbReference type="Proteomes" id="UP000198620"/>
    </source>
</evidence>
<evidence type="ECO:0000256" key="5">
    <source>
        <dbReference type="PIRSR" id="PIRSR000018-51"/>
    </source>
</evidence>
<keyword evidence="3 5" id="KW-0408">Iron</keyword>
<feature type="binding site" description="covalent" evidence="4">
    <location>
        <position position="56"/>
    </location>
    <ligand>
        <name>heme c</name>
        <dbReference type="ChEBI" id="CHEBI:61717"/>
        <label>1</label>
    </ligand>
</feature>
<dbReference type="EMBL" id="FOBH01000013">
    <property type="protein sequence ID" value="SEL51214.1"/>
    <property type="molecule type" value="Genomic_DNA"/>
</dbReference>
<accession>A0A1H7QU14</accession>
<dbReference type="STRING" id="1233.SAMN05216387_11345"/>